<feature type="domain" description="Transglutaminase-like" evidence="3">
    <location>
        <begin position="534"/>
        <end position="619"/>
    </location>
</feature>
<evidence type="ECO:0000313" key="5">
    <source>
        <dbReference type="Proteomes" id="UP001500851"/>
    </source>
</evidence>
<feature type="transmembrane region" description="Helical" evidence="2">
    <location>
        <begin position="205"/>
        <end position="225"/>
    </location>
</feature>
<proteinExistence type="predicted"/>
<evidence type="ECO:0000256" key="2">
    <source>
        <dbReference type="SAM" id="Phobius"/>
    </source>
</evidence>
<feature type="transmembrane region" description="Helical" evidence="2">
    <location>
        <begin position="137"/>
        <end position="160"/>
    </location>
</feature>
<organism evidence="4 5">
    <name type="scientific">Leucobacter iarius</name>
    <dbReference type="NCBI Taxonomy" id="333963"/>
    <lineage>
        <taxon>Bacteria</taxon>
        <taxon>Bacillati</taxon>
        <taxon>Actinomycetota</taxon>
        <taxon>Actinomycetes</taxon>
        <taxon>Micrococcales</taxon>
        <taxon>Microbacteriaceae</taxon>
        <taxon>Leucobacter</taxon>
    </lineage>
</organism>
<dbReference type="SUPFAM" id="SSF54001">
    <property type="entry name" value="Cysteine proteinases"/>
    <property type="match status" value="1"/>
</dbReference>
<reference evidence="4 5" key="1">
    <citation type="journal article" date="2019" name="Int. J. Syst. Evol. Microbiol.">
        <title>The Global Catalogue of Microorganisms (GCM) 10K type strain sequencing project: providing services to taxonomists for standard genome sequencing and annotation.</title>
        <authorList>
            <consortium name="The Broad Institute Genomics Platform"/>
            <consortium name="The Broad Institute Genome Sequencing Center for Infectious Disease"/>
            <person name="Wu L."/>
            <person name="Ma J."/>
        </authorList>
    </citation>
    <scope>NUCLEOTIDE SEQUENCE [LARGE SCALE GENOMIC DNA]</scope>
    <source>
        <strain evidence="4 5">JCM 14736</strain>
    </source>
</reference>
<keyword evidence="5" id="KW-1185">Reference proteome</keyword>
<dbReference type="EMBL" id="BAAAOB010000001">
    <property type="protein sequence ID" value="GAA1776336.1"/>
    <property type="molecule type" value="Genomic_DNA"/>
</dbReference>
<dbReference type="InterPro" id="IPR002931">
    <property type="entry name" value="Transglutaminase-like"/>
</dbReference>
<dbReference type="RefSeq" id="WP_344027910.1">
    <property type="nucleotide sequence ID" value="NZ_BAAAOB010000001.1"/>
</dbReference>
<name>A0ABN2L824_9MICO</name>
<keyword evidence="2" id="KW-1133">Transmembrane helix</keyword>
<sequence length="833" mass="88559">MSGEARSASRRRARRANASRRPSAAISLGALLLSAAAAALGAASAMPIYRTPQVWLVAGVGWALASGIVWCGRRWGWGLMTPVALIVAFVAAVVPLAVPGALSTGPAGWVRGLSDGLASVALGWKQLLTLTLPVGSYQAVLVPLLVVTMVTTGAIVALALSGRRTAPFAALPVLVPVLFGVVFGASQVSAPLGLGPLRIQAPKELALWAGACVIGAVWVAWSSGIERRAALRLGRLGQPAERSGGVRRNTAMRALSAAVIAVVALGAGALIAPAVGADRTVPRDSIDPQLVVRQQTSPLASYRSAKRDDEFERTLFTVSGNGTLPTRLRMAVLDDYDGVDFFVDPGGDGRFTRFPSGDPIAEPAEVRIRIDGYRGIWLPVAPPLAEPPAFLGPRASELSDSFYINRGSWAAIAVPGGSGLRAGDEYSARMSTAGDVKPAERPADAKPLIDLERTPQLKRWLDEQRLPADRDGLLEAIDRLRQRGYLSHSLTDGEGERNWIAALAPQYGTRFVPSAGGHSIARIEQLFQQLNEQQAAAGETSDERALVSGIGDDEQFSAAAALIARAMGYDSRVVLGVRLGGERAGVPGVPACAETCTGENLAAWIEVRGDGGDWAPIDASPQVAMPPVTLDRGEQLPEFPTVPEDRNATVADPPSGSSSDSTDPVPDPQRSSFAALWPILKGVGLSALALALLALPLLFVPVAKRLRVRRRRQTAAPEVRALGAWDELVDGYADSGAAPRSRGSRRDIAEELGVPGGDWAAWTVDRAVYAREGIGDAEAEQVWAVVDEALLERRQRIGFWGRTRARFSLRSLLPESRRARARRSRRPRGRNRR</sequence>
<feature type="transmembrane region" description="Helical" evidence="2">
    <location>
        <begin position="83"/>
        <end position="102"/>
    </location>
</feature>
<feature type="transmembrane region" description="Helical" evidence="2">
    <location>
        <begin position="53"/>
        <end position="71"/>
    </location>
</feature>
<keyword evidence="2" id="KW-0812">Transmembrane</keyword>
<gene>
    <name evidence="4" type="ORF">GCM10009768_01040</name>
</gene>
<feature type="transmembrane region" description="Helical" evidence="2">
    <location>
        <begin position="254"/>
        <end position="275"/>
    </location>
</feature>
<dbReference type="InterPro" id="IPR038765">
    <property type="entry name" value="Papain-like_cys_pep_sf"/>
</dbReference>
<feature type="transmembrane region" description="Helical" evidence="2">
    <location>
        <begin position="167"/>
        <end position="185"/>
    </location>
</feature>
<keyword evidence="2" id="KW-0472">Membrane</keyword>
<feature type="region of interest" description="Disordered" evidence="1">
    <location>
        <begin position="632"/>
        <end position="668"/>
    </location>
</feature>
<protein>
    <recommendedName>
        <fullName evidence="3">Transglutaminase-like domain-containing protein</fullName>
    </recommendedName>
</protein>
<accession>A0ABN2L824</accession>
<evidence type="ECO:0000259" key="3">
    <source>
        <dbReference type="Pfam" id="PF01841"/>
    </source>
</evidence>
<dbReference type="Pfam" id="PF01841">
    <property type="entry name" value="Transglut_core"/>
    <property type="match status" value="1"/>
</dbReference>
<feature type="transmembrane region" description="Helical" evidence="2">
    <location>
        <begin position="675"/>
        <end position="703"/>
    </location>
</feature>
<comment type="caution">
    <text evidence="4">The sequence shown here is derived from an EMBL/GenBank/DDBJ whole genome shotgun (WGS) entry which is preliminary data.</text>
</comment>
<evidence type="ECO:0000313" key="4">
    <source>
        <dbReference type="EMBL" id="GAA1776336.1"/>
    </source>
</evidence>
<evidence type="ECO:0000256" key="1">
    <source>
        <dbReference type="SAM" id="MobiDB-lite"/>
    </source>
</evidence>
<feature type="compositionally biased region" description="Low complexity" evidence="1">
    <location>
        <begin position="652"/>
        <end position="664"/>
    </location>
</feature>
<dbReference type="Proteomes" id="UP001500851">
    <property type="component" value="Unassembled WGS sequence"/>
</dbReference>